<evidence type="ECO:0000313" key="3">
    <source>
        <dbReference type="Proteomes" id="UP000726170"/>
    </source>
</evidence>
<comment type="caution">
    <text evidence="2">The sequence shown here is derived from an EMBL/GenBank/DDBJ whole genome shotgun (WGS) entry which is preliminary data.</text>
</comment>
<evidence type="ECO:0000256" key="1">
    <source>
        <dbReference type="PROSITE-ProRule" id="PRU00252"/>
    </source>
</evidence>
<dbReference type="Pfam" id="PF00436">
    <property type="entry name" value="SSB"/>
    <property type="match status" value="1"/>
</dbReference>
<sequence length="257" mass="29685">MENVLQNNKIYLEGVVSSGLEFSHEMYGEGFYTFYIEVQRLSDAKDELLVTVSERLIGNMDLKVGAEVVIEGQLRSYNKFVEGSNRLILTVFARNIEYCIERTKNPNQILLNGFICKPPVYRTTPFGREIADLLLAVNRAYNKSDYIPTIAWGRNARFCEELNVGDNVRIWGRLQSREYQKKISEDEVIKKIAYEVSISKMEKISDDKKDLVKDIEEVEEDICDMENVEDARDVEDIDDIDEIDEIDEVELAESLQI</sequence>
<keyword evidence="1 2" id="KW-0238">DNA-binding</keyword>
<accession>A0ABS6EKW4</accession>
<dbReference type="NCBIfam" id="NF004476">
    <property type="entry name" value="PRK05813.1"/>
    <property type="match status" value="1"/>
</dbReference>
<gene>
    <name evidence="2" type="ORF">KQI86_14100</name>
</gene>
<dbReference type="GO" id="GO:0003677">
    <property type="term" value="F:DNA binding"/>
    <property type="evidence" value="ECO:0007669"/>
    <property type="project" value="UniProtKB-KW"/>
</dbReference>
<dbReference type="Proteomes" id="UP000726170">
    <property type="component" value="Unassembled WGS sequence"/>
</dbReference>
<dbReference type="RefSeq" id="WP_216439996.1">
    <property type="nucleotide sequence ID" value="NZ_JAHLQF010000003.1"/>
</dbReference>
<proteinExistence type="predicted"/>
<dbReference type="CDD" id="cd04496">
    <property type="entry name" value="SSB_OBF"/>
    <property type="match status" value="1"/>
</dbReference>
<evidence type="ECO:0000313" key="2">
    <source>
        <dbReference type="EMBL" id="MBU5485452.1"/>
    </source>
</evidence>
<reference evidence="2 3" key="1">
    <citation type="submission" date="2021-06" db="EMBL/GenBank/DDBJ databases">
        <authorList>
            <person name="Sun Q."/>
            <person name="Li D."/>
        </authorList>
    </citation>
    <scope>NUCLEOTIDE SEQUENCE [LARGE SCALE GENOMIC DNA]</scope>
    <source>
        <strain evidence="2 3">MSJ-11</strain>
    </source>
</reference>
<name>A0ABS6EKW4_9CLOT</name>
<protein>
    <submittedName>
        <fullName evidence="2">Single-stranded DNA-binding protein</fullName>
    </submittedName>
</protein>
<keyword evidence="3" id="KW-1185">Reference proteome</keyword>
<dbReference type="EMBL" id="JAHLQF010000003">
    <property type="protein sequence ID" value="MBU5485452.1"/>
    <property type="molecule type" value="Genomic_DNA"/>
</dbReference>
<dbReference type="InterPro" id="IPR000424">
    <property type="entry name" value="Primosome_PriB/ssb"/>
</dbReference>
<organism evidence="2 3">
    <name type="scientific">Clostridium mobile</name>
    <dbReference type="NCBI Taxonomy" id="2841512"/>
    <lineage>
        <taxon>Bacteria</taxon>
        <taxon>Bacillati</taxon>
        <taxon>Bacillota</taxon>
        <taxon>Clostridia</taxon>
        <taxon>Eubacteriales</taxon>
        <taxon>Clostridiaceae</taxon>
        <taxon>Clostridium</taxon>
    </lineage>
</organism>
<dbReference type="PROSITE" id="PS50935">
    <property type="entry name" value="SSB"/>
    <property type="match status" value="2"/>
</dbReference>